<reference evidence="3 4" key="1">
    <citation type="submission" date="2018-04" db="EMBL/GenBank/DDBJ databases">
        <title>Chitinophaga fuyangensis sp. nov., isolated from soil in a chemical factory.</title>
        <authorList>
            <person name="Chen K."/>
        </authorList>
    </citation>
    <scope>NUCLEOTIDE SEQUENCE [LARGE SCALE GENOMIC DNA]</scope>
    <source>
        <strain evidence="3 4">LY-1</strain>
    </source>
</reference>
<gene>
    <name evidence="3" type="ORF">DCC81_01635</name>
</gene>
<dbReference type="Pfam" id="PF04120">
    <property type="entry name" value="Iron_permease"/>
    <property type="match status" value="1"/>
</dbReference>
<feature type="compositionally biased region" description="Basic and acidic residues" evidence="1">
    <location>
        <begin position="136"/>
        <end position="180"/>
    </location>
</feature>
<evidence type="ECO:0000256" key="1">
    <source>
        <dbReference type="SAM" id="MobiDB-lite"/>
    </source>
</evidence>
<dbReference type="EMBL" id="QCYK01000001">
    <property type="protein sequence ID" value="PUZ28210.1"/>
    <property type="molecule type" value="Genomic_DNA"/>
</dbReference>
<sequence length="180" mass="20480">MQTEKEPINAEKASLFEKFSSWVICATGSSAAFIIAIAFIVVWAFTGPVFHYSDTWQLIVNTSTTIITFLMVFLIQKSQNKDSKSIQLKLNELIAATKMANNKLIGAEDLTERELDTMHQYYSMLAEQTRRRRASRKEDDPMEKELGKLKDAIERKEDATGDIEKSQEKIEKHLNDGAKS</sequence>
<dbReference type="RefSeq" id="WP_108684851.1">
    <property type="nucleotide sequence ID" value="NZ_QCYK01000001.1"/>
</dbReference>
<dbReference type="GO" id="GO:0055085">
    <property type="term" value="P:transmembrane transport"/>
    <property type="evidence" value="ECO:0007669"/>
    <property type="project" value="InterPro"/>
</dbReference>
<dbReference type="AlphaFoldDB" id="A0A2T7BKP1"/>
<keyword evidence="2" id="KW-1133">Transmembrane helix</keyword>
<feature type="transmembrane region" description="Helical" evidence="2">
    <location>
        <begin position="56"/>
        <end position="75"/>
    </location>
</feature>
<evidence type="ECO:0000256" key="2">
    <source>
        <dbReference type="SAM" id="Phobius"/>
    </source>
</evidence>
<proteinExistence type="predicted"/>
<dbReference type="Proteomes" id="UP000244450">
    <property type="component" value="Unassembled WGS sequence"/>
</dbReference>
<keyword evidence="2" id="KW-0472">Membrane</keyword>
<keyword evidence="4" id="KW-1185">Reference proteome</keyword>
<evidence type="ECO:0000313" key="3">
    <source>
        <dbReference type="EMBL" id="PUZ28210.1"/>
    </source>
</evidence>
<feature type="transmembrane region" description="Helical" evidence="2">
    <location>
        <begin position="21"/>
        <end position="44"/>
    </location>
</feature>
<dbReference type="OrthoDB" id="119761at2"/>
<name>A0A2T7BKP1_9BACT</name>
<comment type="caution">
    <text evidence="3">The sequence shown here is derived from an EMBL/GenBank/DDBJ whole genome shotgun (WGS) entry which is preliminary data.</text>
</comment>
<keyword evidence="2" id="KW-0812">Transmembrane</keyword>
<protein>
    <submittedName>
        <fullName evidence="3">Low affinity iron permease family protein</fullName>
    </submittedName>
</protein>
<accession>A0A2T7BKP1</accession>
<dbReference type="InterPro" id="IPR007251">
    <property type="entry name" value="Iron_permease_Fet4"/>
</dbReference>
<organism evidence="3 4">
    <name type="scientific">Chitinophaga parva</name>
    <dbReference type="NCBI Taxonomy" id="2169414"/>
    <lineage>
        <taxon>Bacteria</taxon>
        <taxon>Pseudomonadati</taxon>
        <taxon>Bacteroidota</taxon>
        <taxon>Chitinophagia</taxon>
        <taxon>Chitinophagales</taxon>
        <taxon>Chitinophagaceae</taxon>
        <taxon>Chitinophaga</taxon>
    </lineage>
</organism>
<evidence type="ECO:0000313" key="4">
    <source>
        <dbReference type="Proteomes" id="UP000244450"/>
    </source>
</evidence>
<feature type="region of interest" description="Disordered" evidence="1">
    <location>
        <begin position="130"/>
        <end position="180"/>
    </location>
</feature>